<protein>
    <recommendedName>
        <fullName evidence="3">CUB domain-containing protein</fullName>
    </recommendedName>
</protein>
<evidence type="ECO:0000256" key="2">
    <source>
        <dbReference type="PROSITE-ProRule" id="PRU00059"/>
    </source>
</evidence>
<dbReference type="SUPFAM" id="SSF49854">
    <property type="entry name" value="Spermadhesin, CUB domain"/>
    <property type="match status" value="1"/>
</dbReference>
<reference evidence="4" key="1">
    <citation type="journal article" date="2023" name="Mol. Biol. Evol.">
        <title>Third-Generation Sequencing Reveals the Adaptive Role of the Epigenome in Three Deep-Sea Polychaetes.</title>
        <authorList>
            <person name="Perez M."/>
            <person name="Aroh O."/>
            <person name="Sun Y."/>
            <person name="Lan Y."/>
            <person name="Juniper S.K."/>
            <person name="Young C.R."/>
            <person name="Angers B."/>
            <person name="Qian P.Y."/>
        </authorList>
    </citation>
    <scope>NUCLEOTIDE SEQUENCE</scope>
    <source>
        <strain evidence="4">R07B-5</strain>
    </source>
</reference>
<dbReference type="InterPro" id="IPR035914">
    <property type="entry name" value="Sperma_CUB_dom_sf"/>
</dbReference>
<evidence type="ECO:0000259" key="3">
    <source>
        <dbReference type="PROSITE" id="PS01180"/>
    </source>
</evidence>
<comment type="caution">
    <text evidence="4">The sequence shown here is derived from an EMBL/GenBank/DDBJ whole genome shotgun (WGS) entry which is preliminary data.</text>
</comment>
<organism evidence="4 5">
    <name type="scientific">Ridgeia piscesae</name>
    <name type="common">Tubeworm</name>
    <dbReference type="NCBI Taxonomy" id="27915"/>
    <lineage>
        <taxon>Eukaryota</taxon>
        <taxon>Metazoa</taxon>
        <taxon>Spiralia</taxon>
        <taxon>Lophotrochozoa</taxon>
        <taxon>Annelida</taxon>
        <taxon>Polychaeta</taxon>
        <taxon>Sedentaria</taxon>
        <taxon>Canalipalpata</taxon>
        <taxon>Sabellida</taxon>
        <taxon>Siboglinidae</taxon>
        <taxon>Ridgeia</taxon>
    </lineage>
</organism>
<evidence type="ECO:0000313" key="4">
    <source>
        <dbReference type="EMBL" id="KAK2178888.1"/>
    </source>
</evidence>
<keyword evidence="1" id="KW-1015">Disulfide bond</keyword>
<dbReference type="CDD" id="cd00041">
    <property type="entry name" value="CUB"/>
    <property type="match status" value="1"/>
</dbReference>
<accession>A0AAD9KY05</accession>
<evidence type="ECO:0000313" key="5">
    <source>
        <dbReference type="Proteomes" id="UP001209878"/>
    </source>
</evidence>
<comment type="caution">
    <text evidence="2">Lacks conserved residue(s) required for the propagation of feature annotation.</text>
</comment>
<name>A0AAD9KY05_RIDPI</name>
<dbReference type="Pfam" id="PF00431">
    <property type="entry name" value="CUB"/>
    <property type="match status" value="1"/>
</dbReference>
<dbReference type="Gene3D" id="2.60.120.290">
    <property type="entry name" value="Spermadhesin, CUB domain"/>
    <property type="match status" value="1"/>
</dbReference>
<feature type="domain" description="CUB" evidence="3">
    <location>
        <begin position="1"/>
        <end position="73"/>
    </location>
</feature>
<dbReference type="AlphaFoldDB" id="A0AAD9KY05"/>
<keyword evidence="5" id="KW-1185">Reference proteome</keyword>
<dbReference type="EMBL" id="JAODUO010000525">
    <property type="protein sequence ID" value="KAK2178888.1"/>
    <property type="molecule type" value="Genomic_DNA"/>
</dbReference>
<proteinExistence type="predicted"/>
<sequence>MSILPGATAGQCGDNYVTLTDQGLSDQSAARYCGVELPPVYVSSASHMRIMFHGVSQPASGRRQGFLLTYRGKTSATDFPDTTAEPSSTGKGGLVCAFSHQILFVLAADICVSSVLWDHPCRT</sequence>
<evidence type="ECO:0000256" key="1">
    <source>
        <dbReference type="ARBA" id="ARBA00023157"/>
    </source>
</evidence>
<dbReference type="InterPro" id="IPR000859">
    <property type="entry name" value="CUB_dom"/>
</dbReference>
<dbReference type="Proteomes" id="UP001209878">
    <property type="component" value="Unassembled WGS sequence"/>
</dbReference>
<dbReference type="PROSITE" id="PS01180">
    <property type="entry name" value="CUB"/>
    <property type="match status" value="1"/>
</dbReference>
<gene>
    <name evidence="4" type="ORF">NP493_525g03002</name>
</gene>